<evidence type="ECO:0000256" key="3">
    <source>
        <dbReference type="RuleBase" id="RU362028"/>
    </source>
</evidence>
<feature type="region of interest" description="Disordered" evidence="4">
    <location>
        <begin position="309"/>
        <end position="336"/>
    </location>
</feature>
<dbReference type="InterPro" id="IPR050188">
    <property type="entry name" value="RluA_PseudoU_synthase"/>
</dbReference>
<organism evidence="6 7">
    <name type="scientific">Coemansia brasiliensis</name>
    <dbReference type="NCBI Taxonomy" id="2650707"/>
    <lineage>
        <taxon>Eukaryota</taxon>
        <taxon>Fungi</taxon>
        <taxon>Fungi incertae sedis</taxon>
        <taxon>Zoopagomycota</taxon>
        <taxon>Kickxellomycotina</taxon>
        <taxon>Kickxellomycetes</taxon>
        <taxon>Kickxellales</taxon>
        <taxon>Kickxellaceae</taxon>
        <taxon>Coemansia</taxon>
    </lineage>
</organism>
<dbReference type="OrthoDB" id="424794at2759"/>
<dbReference type="CDD" id="cd02557">
    <property type="entry name" value="PseudoU_synth_ScRIB2"/>
    <property type="match status" value="1"/>
</dbReference>
<dbReference type="EC" id="5.4.99.-" evidence="3"/>
<dbReference type="AlphaFoldDB" id="A0A9W8IAN9"/>
<evidence type="ECO:0000313" key="7">
    <source>
        <dbReference type="Proteomes" id="UP001139887"/>
    </source>
</evidence>
<comment type="catalytic activity">
    <reaction evidence="3">
        <text>a uridine in RNA = a pseudouridine in RNA</text>
        <dbReference type="Rhea" id="RHEA:48348"/>
        <dbReference type="Rhea" id="RHEA-COMP:12068"/>
        <dbReference type="Rhea" id="RHEA-COMP:12069"/>
        <dbReference type="ChEBI" id="CHEBI:65314"/>
        <dbReference type="ChEBI" id="CHEBI:65315"/>
    </reaction>
</comment>
<dbReference type="Proteomes" id="UP001139887">
    <property type="component" value="Unassembled WGS sequence"/>
</dbReference>
<evidence type="ECO:0000259" key="5">
    <source>
        <dbReference type="Pfam" id="PF00849"/>
    </source>
</evidence>
<name>A0A9W8IAN9_9FUNG</name>
<evidence type="ECO:0000256" key="4">
    <source>
        <dbReference type="SAM" id="MobiDB-lite"/>
    </source>
</evidence>
<dbReference type="Gene3D" id="3.30.2350.10">
    <property type="entry name" value="Pseudouridine synthase"/>
    <property type="match status" value="1"/>
</dbReference>
<dbReference type="PANTHER" id="PTHR21600:SF40">
    <property type="entry name" value="PSEUDOURIDYLATE SYNTHASE RPUSD2"/>
    <property type="match status" value="1"/>
</dbReference>
<evidence type="ECO:0000256" key="1">
    <source>
        <dbReference type="PIRSR" id="PIRSR606225-1"/>
    </source>
</evidence>
<dbReference type="InterPro" id="IPR006224">
    <property type="entry name" value="PsdUridine_synth_RluA-like_CS"/>
</dbReference>
<comment type="caution">
    <text evidence="6">The sequence shown here is derived from an EMBL/GenBank/DDBJ whole genome shotgun (WGS) entry which is preliminary data.</text>
</comment>
<evidence type="ECO:0000256" key="2">
    <source>
        <dbReference type="PROSITE-ProRule" id="PRU00182"/>
    </source>
</evidence>
<dbReference type="PROSITE" id="PS50889">
    <property type="entry name" value="S4"/>
    <property type="match status" value="1"/>
</dbReference>
<keyword evidence="3 6" id="KW-0413">Isomerase</keyword>
<dbReference type="PROSITE" id="PS01129">
    <property type="entry name" value="PSI_RLU"/>
    <property type="match status" value="1"/>
</dbReference>
<sequence>MARGKKHKLSESYVGGNMVNEHGSKNAKTQEPAKLEAKDVYYEEDGLQRVYPYYHRFATHAKGRWVGRTIFDVFSKEFRDRTKEYYEASIEKGIIELNAQKVTKDTVVRNGDLVTHFIHRHEPPVTTEPLRIVRETEDGLLVVDKPGSIPVHPTGRYNYNTVTNILQIKHGYASLYPINRLDRLTSGLLLVGLNPAVAHRVERQLVEHKVQKEYVCKVKGEFPEGKVVCSQPIRVIAHKLALNCVDPKEGKPSETEFEKLFSEDGYSVVYCRPKTGRTHQIRVHLQFLGFPIANDPLYNNVEVWGDDMGKSGALPQTASDNKGEKEEAEEQAIERPQKMVGKCDGDQKNDAWKVLVKRMENWKDRQDMMEHINDCVGEKGPDKCDKCSNPMLPDPKPDELSIWLHAWRYSGTDWTYETPLPEWAAKAADHIERVKYCPGKESA</sequence>
<accession>A0A9W8IAN9</accession>
<dbReference type="GO" id="GO:0009982">
    <property type="term" value="F:pseudouridine synthase activity"/>
    <property type="evidence" value="ECO:0007669"/>
    <property type="project" value="InterPro"/>
</dbReference>
<dbReference type="InterPro" id="IPR020103">
    <property type="entry name" value="PsdUridine_synth_cat_dom_sf"/>
</dbReference>
<dbReference type="GO" id="GO:0003723">
    <property type="term" value="F:RNA binding"/>
    <property type="evidence" value="ECO:0007669"/>
    <property type="project" value="UniProtKB-KW"/>
</dbReference>
<dbReference type="InterPro" id="IPR006145">
    <property type="entry name" value="PsdUridine_synth_RsuA/RluA"/>
</dbReference>
<feature type="domain" description="Pseudouridine synthase RsuA/RluA-like" evidence="5">
    <location>
        <begin position="140"/>
        <end position="286"/>
    </location>
</feature>
<keyword evidence="2" id="KW-0694">RNA-binding</keyword>
<keyword evidence="7" id="KW-1185">Reference proteome</keyword>
<dbReference type="PANTHER" id="PTHR21600">
    <property type="entry name" value="MITOCHONDRIAL RNA PSEUDOURIDINE SYNTHASE"/>
    <property type="match status" value="1"/>
</dbReference>
<comment type="function">
    <text evidence="3">Responsible for synthesis of pseudouridine from uracil.</text>
</comment>
<dbReference type="NCBIfam" id="TIGR00005">
    <property type="entry name" value="rluA_subfam"/>
    <property type="match status" value="1"/>
</dbReference>
<dbReference type="Pfam" id="PF00849">
    <property type="entry name" value="PseudoU_synth_2"/>
    <property type="match status" value="1"/>
</dbReference>
<dbReference type="GO" id="GO:0000455">
    <property type="term" value="P:enzyme-directed rRNA pseudouridine synthesis"/>
    <property type="evidence" value="ECO:0007669"/>
    <property type="project" value="TreeGrafter"/>
</dbReference>
<gene>
    <name evidence="6" type="primary">RIB2</name>
    <name evidence="6" type="ORF">IWW36_001918</name>
</gene>
<comment type="similarity">
    <text evidence="3">Belongs to the pseudouridine synthase RluA family.</text>
</comment>
<dbReference type="SUPFAM" id="SSF55120">
    <property type="entry name" value="Pseudouridine synthase"/>
    <property type="match status" value="1"/>
</dbReference>
<dbReference type="InterPro" id="IPR006225">
    <property type="entry name" value="PsdUridine_synth_RluC/D"/>
</dbReference>
<protein>
    <recommendedName>
        <fullName evidence="3">Pseudouridine synthase</fullName>
        <ecNumber evidence="3">5.4.99.-</ecNumber>
    </recommendedName>
</protein>
<feature type="active site" evidence="1">
    <location>
        <position position="182"/>
    </location>
</feature>
<dbReference type="EMBL" id="JANBUW010000033">
    <property type="protein sequence ID" value="KAJ2850428.1"/>
    <property type="molecule type" value="Genomic_DNA"/>
</dbReference>
<proteinExistence type="inferred from homology"/>
<reference evidence="6" key="1">
    <citation type="submission" date="2022-07" db="EMBL/GenBank/DDBJ databases">
        <title>Phylogenomic reconstructions and comparative analyses of Kickxellomycotina fungi.</title>
        <authorList>
            <person name="Reynolds N.K."/>
            <person name="Stajich J.E."/>
            <person name="Barry K."/>
            <person name="Grigoriev I.V."/>
            <person name="Crous P."/>
            <person name="Smith M.E."/>
        </authorList>
    </citation>
    <scope>NUCLEOTIDE SEQUENCE</scope>
    <source>
        <strain evidence="6">NRRL 1566</strain>
    </source>
</reference>
<evidence type="ECO:0000313" key="6">
    <source>
        <dbReference type="EMBL" id="KAJ2850428.1"/>
    </source>
</evidence>